<feature type="compositionally biased region" description="Low complexity" evidence="1">
    <location>
        <begin position="24"/>
        <end position="50"/>
    </location>
</feature>
<evidence type="ECO:0008006" key="4">
    <source>
        <dbReference type="Google" id="ProtNLM"/>
    </source>
</evidence>
<comment type="caution">
    <text evidence="2">The sequence shown here is derived from an EMBL/GenBank/DDBJ whole genome shotgun (WGS) entry which is preliminary data.</text>
</comment>
<organism evidence="2">
    <name type="scientific">Salvia splendens</name>
    <name type="common">Scarlet sage</name>
    <dbReference type="NCBI Taxonomy" id="180675"/>
    <lineage>
        <taxon>Eukaryota</taxon>
        <taxon>Viridiplantae</taxon>
        <taxon>Streptophyta</taxon>
        <taxon>Embryophyta</taxon>
        <taxon>Tracheophyta</taxon>
        <taxon>Spermatophyta</taxon>
        <taxon>Magnoliopsida</taxon>
        <taxon>eudicotyledons</taxon>
        <taxon>Gunneridae</taxon>
        <taxon>Pentapetalae</taxon>
        <taxon>asterids</taxon>
        <taxon>lamiids</taxon>
        <taxon>Lamiales</taxon>
        <taxon>Lamiaceae</taxon>
        <taxon>Nepetoideae</taxon>
        <taxon>Mentheae</taxon>
        <taxon>Salviinae</taxon>
        <taxon>Salvia</taxon>
        <taxon>Salvia subgen. Calosphace</taxon>
        <taxon>core Calosphace</taxon>
    </lineage>
</organism>
<reference evidence="2" key="2">
    <citation type="submission" date="2020-08" db="EMBL/GenBank/DDBJ databases">
        <title>Plant Genome Project.</title>
        <authorList>
            <person name="Zhang R.-G."/>
        </authorList>
    </citation>
    <scope>NUCLEOTIDE SEQUENCE</scope>
    <source>
        <strain evidence="2">Huo1</strain>
        <tissue evidence="2">Leaf</tissue>
    </source>
</reference>
<accession>A0A8X8VZT4</accession>
<protein>
    <recommendedName>
        <fullName evidence="4">Serine/threonine-protein phosphatase 2A regulatory subunit B</fullName>
    </recommendedName>
</protein>
<dbReference type="PANTHER" id="PTHR10257">
    <property type="entry name" value="SERINE/THREONINE PROTEIN PHOSPHATASE 2A PP2A REGULATORY SUBUNIT B"/>
    <property type="match status" value="1"/>
</dbReference>
<dbReference type="Gene3D" id="1.25.10.10">
    <property type="entry name" value="Leucine-rich Repeat Variant"/>
    <property type="match status" value="1"/>
</dbReference>
<dbReference type="InterPro" id="IPR016024">
    <property type="entry name" value="ARM-type_fold"/>
</dbReference>
<dbReference type="PANTHER" id="PTHR10257:SF60">
    <property type="entry name" value="SERINE_THREONINE PROTEIN PHOSPHATASE 2A 55 KDA REGULATORY SUBUNIT B' DELTA ISOFORM"/>
    <property type="match status" value="1"/>
</dbReference>
<dbReference type="Proteomes" id="UP000298416">
    <property type="component" value="Unassembled WGS sequence"/>
</dbReference>
<dbReference type="GO" id="GO:0019888">
    <property type="term" value="F:protein phosphatase regulator activity"/>
    <property type="evidence" value="ECO:0007669"/>
    <property type="project" value="InterPro"/>
</dbReference>
<dbReference type="AlphaFoldDB" id="A0A8X8VZT4"/>
<evidence type="ECO:0000256" key="1">
    <source>
        <dbReference type="SAM" id="MobiDB-lite"/>
    </source>
</evidence>
<dbReference type="InterPro" id="IPR002554">
    <property type="entry name" value="PP2A_B56"/>
</dbReference>
<dbReference type="GO" id="GO:0000159">
    <property type="term" value="C:protein phosphatase type 2A complex"/>
    <property type="evidence" value="ECO:0007669"/>
    <property type="project" value="InterPro"/>
</dbReference>
<sequence length="157" mass="17308">MIKNFLNKIPKKQVKSAESRDGGSSTLSSAPSTASRINSASSARSANGGSPPVPYEALPGFRDVPSAEKQHLFIRKLSMCCVVFDFTDPTKHLKEKDIKRQTLVELVDYVSSADGKFSDVVLQEIVRVVSTNLFRTLPTQPRENKVLEGLDVEEEEP</sequence>
<reference evidence="2" key="1">
    <citation type="submission" date="2018-01" db="EMBL/GenBank/DDBJ databases">
        <authorList>
            <person name="Mao J.F."/>
        </authorList>
    </citation>
    <scope>NUCLEOTIDE SEQUENCE</scope>
    <source>
        <strain evidence="2">Huo1</strain>
        <tissue evidence="2">Leaf</tissue>
    </source>
</reference>
<evidence type="ECO:0000313" key="3">
    <source>
        <dbReference type="Proteomes" id="UP000298416"/>
    </source>
</evidence>
<proteinExistence type="predicted"/>
<dbReference type="GO" id="GO:0007165">
    <property type="term" value="P:signal transduction"/>
    <property type="evidence" value="ECO:0007669"/>
    <property type="project" value="InterPro"/>
</dbReference>
<name>A0A8X8VZT4_SALSN</name>
<dbReference type="SUPFAM" id="SSF48371">
    <property type="entry name" value="ARM repeat"/>
    <property type="match status" value="1"/>
</dbReference>
<evidence type="ECO:0000313" key="2">
    <source>
        <dbReference type="EMBL" id="KAG6385420.1"/>
    </source>
</evidence>
<feature type="region of interest" description="Disordered" evidence="1">
    <location>
        <begin position="1"/>
        <end position="55"/>
    </location>
</feature>
<gene>
    <name evidence="2" type="ORF">SASPL_154255</name>
</gene>
<keyword evidence="3" id="KW-1185">Reference proteome</keyword>
<dbReference type="EMBL" id="PNBA02000022">
    <property type="protein sequence ID" value="KAG6385420.1"/>
    <property type="molecule type" value="Genomic_DNA"/>
</dbReference>
<dbReference type="Pfam" id="PF01603">
    <property type="entry name" value="B56"/>
    <property type="match status" value="1"/>
</dbReference>
<dbReference type="InterPro" id="IPR011989">
    <property type="entry name" value="ARM-like"/>
</dbReference>